<name>A0A9V1GA00_PANPR</name>
<keyword evidence="6" id="KW-0272">Extracellular matrix</keyword>
<comment type="function">
    <text evidence="11">Affects the rate of fibrils formation. May have a primary role in collagen fibrillogenesis.</text>
</comment>
<keyword evidence="15" id="KW-1185">Reference proteome</keyword>
<dbReference type="GeneID" id="109274728"/>
<dbReference type="Proteomes" id="UP001165780">
    <property type="component" value="Unplaced"/>
</dbReference>
<dbReference type="InterPro" id="IPR050333">
    <property type="entry name" value="SLRP"/>
</dbReference>
<evidence type="ECO:0000256" key="12">
    <source>
        <dbReference type="SAM" id="MobiDB-lite"/>
    </source>
</evidence>
<reference evidence="16" key="1">
    <citation type="submission" date="2025-08" db="UniProtKB">
        <authorList>
            <consortium name="RefSeq"/>
        </authorList>
    </citation>
    <scope>IDENTIFICATION</scope>
    <source>
        <tissue evidence="16">Whole blood</tissue>
    </source>
</reference>
<keyword evidence="8" id="KW-0677">Repeat</keyword>
<dbReference type="InterPro" id="IPR032675">
    <property type="entry name" value="LRR_dom_sf"/>
</dbReference>
<evidence type="ECO:0000256" key="5">
    <source>
        <dbReference type="ARBA" id="ARBA00022525"/>
    </source>
</evidence>
<evidence type="ECO:0000256" key="7">
    <source>
        <dbReference type="ARBA" id="ARBA00022614"/>
    </source>
</evidence>
<dbReference type="SUPFAM" id="SSF49265">
    <property type="entry name" value="Fibronectin type III"/>
    <property type="match status" value="1"/>
</dbReference>
<dbReference type="Pfam" id="PF00041">
    <property type="entry name" value="fn3"/>
    <property type="match status" value="1"/>
</dbReference>
<comment type="similarity">
    <text evidence="2">Belongs to the small leucine-rich proteoglycan (SLRP) family. SLRP class II subfamily.</text>
</comment>
<dbReference type="Gene3D" id="3.80.10.10">
    <property type="entry name" value="Ribonuclease Inhibitor"/>
    <property type="match status" value="2"/>
</dbReference>
<keyword evidence="13" id="KW-0472">Membrane</keyword>
<evidence type="ECO:0000256" key="4">
    <source>
        <dbReference type="ARBA" id="ARBA00018230"/>
    </source>
</evidence>
<evidence type="ECO:0000256" key="8">
    <source>
        <dbReference type="ARBA" id="ARBA00022737"/>
    </source>
</evidence>
<evidence type="ECO:0000256" key="9">
    <source>
        <dbReference type="ARBA" id="ARBA00022974"/>
    </source>
</evidence>
<protein>
    <recommendedName>
        <fullName evidence="4">Fibromodulin</fullName>
    </recommendedName>
</protein>
<comment type="subunit">
    <text evidence="3">Binds to type I and type II collagen.</text>
</comment>
<keyword evidence="13" id="KW-1133">Transmembrane helix</keyword>
<keyword evidence="7" id="KW-0433">Leucine-rich repeat</keyword>
<dbReference type="InterPro" id="IPR001611">
    <property type="entry name" value="Leu-rich_rpt"/>
</dbReference>
<keyword evidence="9" id="KW-0654">Proteoglycan</keyword>
<dbReference type="PROSITE" id="PS50853">
    <property type="entry name" value="FN3"/>
    <property type="match status" value="1"/>
</dbReference>
<keyword evidence="10" id="KW-0325">Glycoprotein</keyword>
<evidence type="ECO:0000313" key="16">
    <source>
        <dbReference type="RefSeq" id="XP_019318102.2"/>
    </source>
</evidence>
<proteinExistence type="inferred from homology"/>
<evidence type="ECO:0000256" key="1">
    <source>
        <dbReference type="ARBA" id="ARBA00004498"/>
    </source>
</evidence>
<feature type="compositionally biased region" description="Polar residues" evidence="12">
    <location>
        <begin position="452"/>
        <end position="464"/>
    </location>
</feature>
<dbReference type="PANTHER" id="PTHR45712:SF4">
    <property type="entry name" value="FIBROMODULIN"/>
    <property type="match status" value="1"/>
</dbReference>
<dbReference type="KEGG" id="ppad:109274728"/>
<dbReference type="InterPro" id="IPR036116">
    <property type="entry name" value="FN3_sf"/>
</dbReference>
<dbReference type="InterPro" id="IPR013783">
    <property type="entry name" value="Ig-like_fold"/>
</dbReference>
<dbReference type="AlphaFoldDB" id="A0A9V1GA00"/>
<keyword evidence="5" id="KW-0964">Secreted</keyword>
<feature type="compositionally biased region" description="Basic and acidic residues" evidence="12">
    <location>
        <begin position="525"/>
        <end position="537"/>
    </location>
</feature>
<dbReference type="PANTHER" id="PTHR45712">
    <property type="entry name" value="AGAP008170-PA"/>
    <property type="match status" value="1"/>
</dbReference>
<feature type="compositionally biased region" description="Low complexity" evidence="12">
    <location>
        <begin position="509"/>
        <end position="524"/>
    </location>
</feature>
<accession>A0A9V1GA00</accession>
<evidence type="ECO:0000256" key="11">
    <source>
        <dbReference type="ARBA" id="ARBA00025136"/>
    </source>
</evidence>
<organism evidence="15 16">
    <name type="scientific">Panthera pardus</name>
    <name type="common">Leopard</name>
    <name type="synonym">Felis pardus</name>
    <dbReference type="NCBI Taxonomy" id="9691"/>
    <lineage>
        <taxon>Eukaryota</taxon>
        <taxon>Metazoa</taxon>
        <taxon>Chordata</taxon>
        <taxon>Craniata</taxon>
        <taxon>Vertebrata</taxon>
        <taxon>Euteleostomi</taxon>
        <taxon>Mammalia</taxon>
        <taxon>Eutheria</taxon>
        <taxon>Laurasiatheria</taxon>
        <taxon>Carnivora</taxon>
        <taxon>Feliformia</taxon>
        <taxon>Felidae</taxon>
        <taxon>Pantherinae</taxon>
        <taxon>Panthera</taxon>
    </lineage>
</organism>
<dbReference type="SMART" id="SM00369">
    <property type="entry name" value="LRR_TYP"/>
    <property type="match status" value="7"/>
</dbReference>
<evidence type="ECO:0000256" key="3">
    <source>
        <dbReference type="ARBA" id="ARBA00011226"/>
    </source>
</evidence>
<dbReference type="InterPro" id="IPR003591">
    <property type="entry name" value="Leu-rich_rpt_typical-subtyp"/>
</dbReference>
<gene>
    <name evidence="16" type="primary">LRRN4</name>
</gene>
<dbReference type="SMART" id="SM00060">
    <property type="entry name" value="FN3"/>
    <property type="match status" value="1"/>
</dbReference>
<dbReference type="CTD" id="164312"/>
<evidence type="ECO:0000256" key="13">
    <source>
        <dbReference type="SAM" id="Phobius"/>
    </source>
</evidence>
<keyword evidence="13" id="KW-0812">Transmembrane</keyword>
<dbReference type="GO" id="GO:0005615">
    <property type="term" value="C:extracellular space"/>
    <property type="evidence" value="ECO:0007669"/>
    <property type="project" value="TreeGrafter"/>
</dbReference>
<evidence type="ECO:0000256" key="10">
    <source>
        <dbReference type="ARBA" id="ARBA00023180"/>
    </source>
</evidence>
<evidence type="ECO:0000256" key="2">
    <source>
        <dbReference type="ARBA" id="ARBA00005818"/>
    </source>
</evidence>
<sequence>MSWWGGRGCRDWSISGPCSGWGQEQGHLGNRPPSGIHSLAAKSLTPGICKTRQRTAKGHRGCYTPKGQLRPRTMWWFLMPLLLRPSWAGPPQERAPLFRLTQQGPWESGASNATVSPCEGLPVAGATTLTLANSSLERLPDCLPPTLRSLDGSHNLLRSLSAAELGHLPQLQVLTLRHNRMAALRWGPGGPAGLHTLDLSYNRLAALPPCAGPALPGLRSLALAGNPLRELQPGAFACLPALRLLNLSCTELGRDPGAGIADAAFAGVGGALEVLDLSGTSLEQVQSGWIRDLRKLRSLHLRKMPRLRTLEGDIFKMTPDLQQLDCQDSSALTFVHTHIFEDTPRLQVLLFQNCNLSSFPPWSLHSSQVLTINLFGNPLICSCELSWLLKDAKRTVLSRAADTVCTPAAGSQDTFSAPLSLSYLPSMCHLDQSTTLLDSNSTYSVPVTHALSTQSPATPQSTAPFTPPLEVRQSVTKTPSFPADSSTRTAWSRSGIRTGTTPSAAISPADASNSSALRRAASTAETEHQEHAARLAHESGIPAAATPSTSKHLGLFPTSWNPVRMPQPDHRPQATPQVPHPSPSEDTIPILLLDDSSEEEEEEGAGKKEEVGAPPQDVPCDYQPCKHLQTPCAELQRLSRCRCPGLSGEDTVPDPPTLQAVTETTDTSALVRWCAPNSVVRGYQIRYSPEGRPDNQSASVVADIYATARQHPLYGLSPGTTYRVCVLAANRAGLSRARASGWTRACAAFTTKPSFVLIFAGLCAACALLLVATLLLSACLCRRARTPHPRRYDTHLVAYKNPAFEHRLKLQTVS</sequence>
<evidence type="ECO:0000256" key="6">
    <source>
        <dbReference type="ARBA" id="ARBA00022530"/>
    </source>
</evidence>
<comment type="subcellular location">
    <subcellularLocation>
        <location evidence="1">Secreted</location>
        <location evidence="1">Extracellular space</location>
        <location evidence="1">Extracellular matrix</location>
    </subcellularLocation>
</comment>
<feature type="transmembrane region" description="Helical" evidence="13">
    <location>
        <begin position="755"/>
        <end position="781"/>
    </location>
</feature>
<dbReference type="SUPFAM" id="SSF52058">
    <property type="entry name" value="L domain-like"/>
    <property type="match status" value="1"/>
</dbReference>
<evidence type="ECO:0000313" key="15">
    <source>
        <dbReference type="Proteomes" id="UP001165780"/>
    </source>
</evidence>
<feature type="compositionally biased region" description="Polar residues" evidence="12">
    <location>
        <begin position="473"/>
        <end position="504"/>
    </location>
</feature>
<dbReference type="RefSeq" id="XP_019318102.2">
    <property type="nucleotide sequence ID" value="XM_019462557.2"/>
</dbReference>
<evidence type="ECO:0000259" key="14">
    <source>
        <dbReference type="PROSITE" id="PS50853"/>
    </source>
</evidence>
<dbReference type="CDD" id="cd00063">
    <property type="entry name" value="FN3"/>
    <property type="match status" value="1"/>
</dbReference>
<dbReference type="InterPro" id="IPR003961">
    <property type="entry name" value="FN3_dom"/>
</dbReference>
<dbReference type="Gene3D" id="2.60.40.10">
    <property type="entry name" value="Immunoglobulins"/>
    <property type="match status" value="1"/>
</dbReference>
<dbReference type="Pfam" id="PF13855">
    <property type="entry name" value="LRR_8"/>
    <property type="match status" value="1"/>
</dbReference>
<feature type="domain" description="Fibronectin type-III" evidence="14">
    <location>
        <begin position="652"/>
        <end position="754"/>
    </location>
</feature>
<feature type="region of interest" description="Disordered" evidence="12">
    <location>
        <begin position="452"/>
        <end position="588"/>
    </location>
</feature>
<feature type="region of interest" description="Disordered" evidence="12">
    <location>
        <begin position="597"/>
        <end position="616"/>
    </location>
</feature>